<evidence type="ECO:0000256" key="2">
    <source>
        <dbReference type="ARBA" id="ARBA00022692"/>
    </source>
</evidence>
<feature type="transmembrane region" description="Helical" evidence="7">
    <location>
        <begin position="218"/>
        <end position="239"/>
    </location>
</feature>
<name>A0A316Z3P7_9BASI</name>
<dbReference type="PANTHER" id="PTHR31082:SF4">
    <property type="entry name" value="PHEROMONE-REGULATED MEMBRANE PROTEIN 10"/>
    <property type="match status" value="1"/>
</dbReference>
<dbReference type="RefSeq" id="XP_025596649.1">
    <property type="nucleotide sequence ID" value="XM_025740315.1"/>
</dbReference>
<sequence length="524" mass="57526">MAWTLGEDETELDPDDPRLTGKIRKSMQLKREAQYTHRRSSCTTTITANTAHVMHRQKFILKLAKALMLFGAPSHRIESQLNATANVLEVDAQFIHFPGLVIASFGDVDKHTSETHFVKSKSDLALGPLHDVHIVYRRVVHDEIGVEEGTEELNRLLRAEACWSEWSRIGFAAIRCWLMAPMSFGGSFIDAFVAAAFGAMLTFLQLRVTRKNAMYSNVFEISTAIMISFVARGLSTTGLFCYQSIASSGLILVLPGYIILCGSLELASKNMIAGSVRMVYAIIYSLFLGFGIAIGSDVWFLLDPASRQSMYVPLESSTKVDGSFILANQTLPLWTGSFTFTNGTSNALNAGTINCERLPEWPWYRQPVSPWFNFLFVPTFSLLSCFNLLQPMRSWDLPVMVFIACAGWTANMAANHFVFNRSDVVSAIGSFVIGILGNVYSRVFRGTAFTATAVAVLFLVPSGMAMAGGLAMTYKGSDGDLYSNGLSFALRMVQVAIGITVGLFMSALVVYSVGRKKGGALFAF</sequence>
<feature type="compositionally biased region" description="Acidic residues" evidence="6">
    <location>
        <begin position="1"/>
        <end position="14"/>
    </location>
</feature>
<feature type="transmembrane region" description="Helical" evidence="7">
    <location>
        <begin position="448"/>
        <end position="472"/>
    </location>
</feature>
<keyword evidence="3 7" id="KW-1133">Transmembrane helix</keyword>
<feature type="transmembrane region" description="Helical" evidence="7">
    <location>
        <begin position="279"/>
        <end position="302"/>
    </location>
</feature>
<gene>
    <name evidence="10" type="ORF">FA09DRAFT_300022</name>
</gene>
<dbReference type="STRING" id="58919.A0A316Z3P7"/>
<dbReference type="PANTHER" id="PTHR31082">
    <property type="entry name" value="PHEROMONE-REGULATED MEMBRANE PROTEIN 10"/>
    <property type="match status" value="1"/>
</dbReference>
<keyword evidence="11" id="KW-1185">Reference proteome</keyword>
<keyword evidence="4 7" id="KW-0472">Membrane</keyword>
<evidence type="ECO:0000256" key="3">
    <source>
        <dbReference type="ARBA" id="ARBA00022989"/>
    </source>
</evidence>
<feature type="domain" description="Threonine/Serine exporter ThrE" evidence="9">
    <location>
        <begin position="385"/>
        <end position="508"/>
    </location>
</feature>
<organism evidence="10 11">
    <name type="scientific">Tilletiopsis washingtonensis</name>
    <dbReference type="NCBI Taxonomy" id="58919"/>
    <lineage>
        <taxon>Eukaryota</taxon>
        <taxon>Fungi</taxon>
        <taxon>Dikarya</taxon>
        <taxon>Basidiomycota</taxon>
        <taxon>Ustilaginomycotina</taxon>
        <taxon>Exobasidiomycetes</taxon>
        <taxon>Entylomatales</taxon>
        <taxon>Entylomatales incertae sedis</taxon>
        <taxon>Tilletiopsis</taxon>
    </lineage>
</organism>
<evidence type="ECO:0000256" key="6">
    <source>
        <dbReference type="SAM" id="MobiDB-lite"/>
    </source>
</evidence>
<comment type="similarity">
    <text evidence="5">Belongs to the ThrE exporter (TC 2.A.79) family.</text>
</comment>
<evidence type="ECO:0000259" key="9">
    <source>
        <dbReference type="Pfam" id="PF12821"/>
    </source>
</evidence>
<dbReference type="InterPro" id="IPR051361">
    <property type="entry name" value="ThrE/Ser_Exporter"/>
</dbReference>
<proteinExistence type="inferred from homology"/>
<feature type="domain" description="Threonine/serine exporter-like N-terminal" evidence="8">
    <location>
        <begin position="59"/>
        <end position="297"/>
    </location>
</feature>
<feature type="transmembrane region" description="Helical" evidence="7">
    <location>
        <begin position="424"/>
        <end position="441"/>
    </location>
</feature>
<dbReference type="Pfam" id="PF12821">
    <property type="entry name" value="ThrE_2"/>
    <property type="match status" value="1"/>
</dbReference>
<dbReference type="GeneID" id="37267861"/>
<dbReference type="GO" id="GO:0016020">
    <property type="term" value="C:membrane"/>
    <property type="evidence" value="ECO:0007669"/>
    <property type="project" value="UniProtKB-SubCell"/>
</dbReference>
<feature type="region of interest" description="Disordered" evidence="6">
    <location>
        <begin position="1"/>
        <end position="20"/>
    </location>
</feature>
<dbReference type="Pfam" id="PF06738">
    <property type="entry name" value="ThrE"/>
    <property type="match status" value="1"/>
</dbReference>
<evidence type="ECO:0000256" key="5">
    <source>
        <dbReference type="ARBA" id="ARBA00034125"/>
    </source>
</evidence>
<feature type="transmembrane region" description="Helical" evidence="7">
    <location>
        <begin position="492"/>
        <end position="514"/>
    </location>
</feature>
<feature type="transmembrane region" description="Helical" evidence="7">
    <location>
        <begin position="184"/>
        <end position="206"/>
    </location>
</feature>
<keyword evidence="2 7" id="KW-0812">Transmembrane</keyword>
<evidence type="ECO:0000256" key="1">
    <source>
        <dbReference type="ARBA" id="ARBA00004141"/>
    </source>
</evidence>
<reference evidence="10 11" key="1">
    <citation type="journal article" date="2018" name="Mol. Biol. Evol.">
        <title>Broad Genomic Sampling Reveals a Smut Pathogenic Ancestry of the Fungal Clade Ustilaginomycotina.</title>
        <authorList>
            <person name="Kijpornyongpan T."/>
            <person name="Mondo S.J."/>
            <person name="Barry K."/>
            <person name="Sandor L."/>
            <person name="Lee J."/>
            <person name="Lipzen A."/>
            <person name="Pangilinan J."/>
            <person name="LaButti K."/>
            <person name="Hainaut M."/>
            <person name="Henrissat B."/>
            <person name="Grigoriev I.V."/>
            <person name="Spatafora J.W."/>
            <person name="Aime M.C."/>
        </authorList>
    </citation>
    <scope>NUCLEOTIDE SEQUENCE [LARGE SCALE GENOMIC DNA]</scope>
    <source>
        <strain evidence="10 11">MCA 4186</strain>
    </source>
</reference>
<feature type="transmembrane region" description="Helical" evidence="7">
    <location>
        <begin position="397"/>
        <end position="418"/>
    </location>
</feature>
<dbReference type="OrthoDB" id="413008at2759"/>
<evidence type="ECO:0000256" key="7">
    <source>
        <dbReference type="SAM" id="Phobius"/>
    </source>
</evidence>
<dbReference type="EMBL" id="KZ819299">
    <property type="protein sequence ID" value="PWN96370.1"/>
    <property type="molecule type" value="Genomic_DNA"/>
</dbReference>
<dbReference type="GO" id="GO:0022857">
    <property type="term" value="F:transmembrane transporter activity"/>
    <property type="evidence" value="ECO:0007669"/>
    <property type="project" value="InterPro"/>
</dbReference>
<dbReference type="Proteomes" id="UP000245946">
    <property type="component" value="Unassembled WGS sequence"/>
</dbReference>
<evidence type="ECO:0000259" key="8">
    <source>
        <dbReference type="Pfam" id="PF06738"/>
    </source>
</evidence>
<dbReference type="InterPro" id="IPR010619">
    <property type="entry name" value="ThrE-like_N"/>
</dbReference>
<evidence type="ECO:0000256" key="4">
    <source>
        <dbReference type="ARBA" id="ARBA00023136"/>
    </source>
</evidence>
<protein>
    <submittedName>
        <fullName evidence="10">DUF1212-domain-containing protein</fullName>
    </submittedName>
</protein>
<feature type="transmembrane region" description="Helical" evidence="7">
    <location>
        <begin position="371"/>
        <end position="390"/>
    </location>
</feature>
<evidence type="ECO:0000313" key="10">
    <source>
        <dbReference type="EMBL" id="PWN96370.1"/>
    </source>
</evidence>
<accession>A0A316Z3P7</accession>
<feature type="transmembrane region" description="Helical" evidence="7">
    <location>
        <begin position="245"/>
        <end position="267"/>
    </location>
</feature>
<comment type="subcellular location">
    <subcellularLocation>
        <location evidence="1">Membrane</location>
        <topology evidence="1">Multi-pass membrane protein</topology>
    </subcellularLocation>
</comment>
<dbReference type="AlphaFoldDB" id="A0A316Z3P7"/>
<dbReference type="InterPro" id="IPR024528">
    <property type="entry name" value="ThrE_2"/>
</dbReference>
<evidence type="ECO:0000313" key="11">
    <source>
        <dbReference type="Proteomes" id="UP000245946"/>
    </source>
</evidence>